<keyword evidence="3" id="KW-0804">Transcription</keyword>
<proteinExistence type="predicted"/>
<dbReference type="InterPro" id="IPR036390">
    <property type="entry name" value="WH_DNA-bd_sf"/>
</dbReference>
<dbReference type="InterPro" id="IPR036388">
    <property type="entry name" value="WH-like_DNA-bd_sf"/>
</dbReference>
<dbReference type="GO" id="GO:0003700">
    <property type="term" value="F:DNA-binding transcription factor activity"/>
    <property type="evidence" value="ECO:0007669"/>
    <property type="project" value="InterPro"/>
</dbReference>
<dbReference type="SMART" id="SM00895">
    <property type="entry name" value="FCD"/>
    <property type="match status" value="1"/>
</dbReference>
<dbReference type="SUPFAM" id="SSF48008">
    <property type="entry name" value="GntR ligand-binding domain-like"/>
    <property type="match status" value="1"/>
</dbReference>
<dbReference type="PANTHER" id="PTHR43537">
    <property type="entry name" value="TRANSCRIPTIONAL REGULATOR, GNTR FAMILY"/>
    <property type="match status" value="1"/>
</dbReference>
<reference evidence="5" key="2">
    <citation type="submission" date="2023-01" db="EMBL/GenBank/DDBJ databases">
        <authorList>
            <person name="Sun Q."/>
            <person name="Evtushenko L."/>
        </authorList>
    </citation>
    <scope>NUCLEOTIDE SEQUENCE</scope>
    <source>
        <strain evidence="5">VKM Ac-1401</strain>
    </source>
</reference>
<dbReference type="InterPro" id="IPR011711">
    <property type="entry name" value="GntR_C"/>
</dbReference>
<keyword evidence="6" id="KW-1185">Reference proteome</keyword>
<evidence type="ECO:0000313" key="5">
    <source>
        <dbReference type="EMBL" id="GLJ77362.1"/>
    </source>
</evidence>
<evidence type="ECO:0000256" key="3">
    <source>
        <dbReference type="ARBA" id="ARBA00023163"/>
    </source>
</evidence>
<organism evidence="5 6">
    <name type="scientific">Leifsonia poae</name>
    <dbReference type="NCBI Taxonomy" id="110933"/>
    <lineage>
        <taxon>Bacteria</taxon>
        <taxon>Bacillati</taxon>
        <taxon>Actinomycetota</taxon>
        <taxon>Actinomycetes</taxon>
        <taxon>Micrococcales</taxon>
        <taxon>Microbacteriaceae</taxon>
        <taxon>Leifsonia</taxon>
    </lineage>
</organism>
<dbReference type="PANTHER" id="PTHR43537:SF44">
    <property type="entry name" value="GNTR FAMILY REGULATORY PROTEIN"/>
    <property type="match status" value="1"/>
</dbReference>
<dbReference type="InterPro" id="IPR008920">
    <property type="entry name" value="TF_FadR/GntR_C"/>
</dbReference>
<keyword evidence="2" id="KW-0238">DNA-binding</keyword>
<dbReference type="Pfam" id="PF00392">
    <property type="entry name" value="GntR"/>
    <property type="match status" value="1"/>
</dbReference>
<sequence length="232" mass="25300">MSSGGVRRSAYQRVLDRVGAAIVSGELEAGSVISVDALVDLTGASRSIVREATRVLASVGLLTARPKVGLRIADRRDWDALDSDIVRWRLDSPQRSEQIAELLELRLAIEPAAAQSAARRRTDDQAAELVAAGEQLRAAASLRDGAAFFDADARFHGLVTTASENRMFARLQSVLREALRERTPREPFTWDDAPADVDLHVALADAIDQRDPDGARDLMSLIVRGDRAHAQR</sequence>
<evidence type="ECO:0000256" key="2">
    <source>
        <dbReference type="ARBA" id="ARBA00023125"/>
    </source>
</evidence>
<name>A0A9W6HBQ5_9MICO</name>
<evidence type="ECO:0000256" key="1">
    <source>
        <dbReference type="ARBA" id="ARBA00023015"/>
    </source>
</evidence>
<dbReference type="Pfam" id="PF07729">
    <property type="entry name" value="FCD"/>
    <property type="match status" value="1"/>
</dbReference>
<dbReference type="EMBL" id="BSEN01000014">
    <property type="protein sequence ID" value="GLJ77362.1"/>
    <property type="molecule type" value="Genomic_DNA"/>
</dbReference>
<dbReference type="GO" id="GO:0003677">
    <property type="term" value="F:DNA binding"/>
    <property type="evidence" value="ECO:0007669"/>
    <property type="project" value="UniProtKB-KW"/>
</dbReference>
<dbReference type="SUPFAM" id="SSF46785">
    <property type="entry name" value="Winged helix' DNA-binding domain"/>
    <property type="match status" value="1"/>
</dbReference>
<dbReference type="PROSITE" id="PS50949">
    <property type="entry name" value="HTH_GNTR"/>
    <property type="match status" value="1"/>
</dbReference>
<accession>A0A9W6HBQ5</accession>
<dbReference type="Gene3D" id="1.10.10.10">
    <property type="entry name" value="Winged helix-like DNA-binding domain superfamily/Winged helix DNA-binding domain"/>
    <property type="match status" value="1"/>
</dbReference>
<feature type="domain" description="HTH gntR-type" evidence="4">
    <location>
        <begin position="8"/>
        <end position="75"/>
    </location>
</feature>
<dbReference type="Gene3D" id="1.20.120.530">
    <property type="entry name" value="GntR ligand-binding domain-like"/>
    <property type="match status" value="1"/>
</dbReference>
<protein>
    <submittedName>
        <fullName evidence="5">Transcriptional regulator</fullName>
    </submittedName>
</protein>
<evidence type="ECO:0000313" key="6">
    <source>
        <dbReference type="Proteomes" id="UP001142372"/>
    </source>
</evidence>
<dbReference type="SMART" id="SM00345">
    <property type="entry name" value="HTH_GNTR"/>
    <property type="match status" value="1"/>
</dbReference>
<dbReference type="AlphaFoldDB" id="A0A9W6HBQ5"/>
<evidence type="ECO:0000259" key="4">
    <source>
        <dbReference type="PROSITE" id="PS50949"/>
    </source>
</evidence>
<gene>
    <name evidence="5" type="ORF">GCM10017584_29360</name>
</gene>
<dbReference type="InterPro" id="IPR000524">
    <property type="entry name" value="Tscrpt_reg_HTH_GntR"/>
</dbReference>
<reference evidence="5" key="1">
    <citation type="journal article" date="2014" name="Int. J. Syst. Evol. Microbiol.">
        <title>Complete genome sequence of Corynebacterium casei LMG S-19264T (=DSM 44701T), isolated from a smear-ripened cheese.</title>
        <authorList>
            <consortium name="US DOE Joint Genome Institute (JGI-PGF)"/>
            <person name="Walter F."/>
            <person name="Albersmeier A."/>
            <person name="Kalinowski J."/>
            <person name="Ruckert C."/>
        </authorList>
    </citation>
    <scope>NUCLEOTIDE SEQUENCE</scope>
    <source>
        <strain evidence="5">VKM Ac-1401</strain>
    </source>
</reference>
<comment type="caution">
    <text evidence="5">The sequence shown here is derived from an EMBL/GenBank/DDBJ whole genome shotgun (WGS) entry which is preliminary data.</text>
</comment>
<keyword evidence="1" id="KW-0805">Transcription regulation</keyword>
<dbReference type="Proteomes" id="UP001142372">
    <property type="component" value="Unassembled WGS sequence"/>
</dbReference>